<comment type="caution">
    <text evidence="3">The sequence shown here is derived from an EMBL/GenBank/DDBJ whole genome shotgun (WGS) entry which is preliminary data.</text>
</comment>
<reference evidence="3 4" key="1">
    <citation type="submission" date="2023-01" db="EMBL/GenBank/DDBJ databases">
        <title>Novel diversity within Roseofilum (Cyanobacteria; Desertifilaceae) from marine benthic mats with descriptions of four novel species.</title>
        <authorList>
            <person name="Wang Y."/>
            <person name="Berthold D.E."/>
            <person name="Hu J."/>
            <person name="Lefler F.W."/>
            <person name="Laughinghouse H.D. IV."/>
        </authorList>
    </citation>
    <scope>NUCLEOTIDE SEQUENCE [LARGE SCALE GENOMIC DNA]</scope>
    <source>
        <strain evidence="3 4">BLCC-M143</strain>
    </source>
</reference>
<sequence>MNIKSTALLLAVLMMELASAFVVLVGEPSVALVSYTNLVDDKEDRNDDPLVPTNLQLEFVNDSEDGGDDPIVPPNIQSELGGSKLPVIR</sequence>
<accession>A0ABT7C340</accession>
<evidence type="ECO:0000313" key="3">
    <source>
        <dbReference type="EMBL" id="MDJ1185880.1"/>
    </source>
</evidence>
<evidence type="ECO:0000256" key="1">
    <source>
        <dbReference type="SAM" id="MobiDB-lite"/>
    </source>
</evidence>
<evidence type="ECO:0000313" key="4">
    <source>
        <dbReference type="Proteomes" id="UP001232992"/>
    </source>
</evidence>
<evidence type="ECO:0000256" key="2">
    <source>
        <dbReference type="SAM" id="SignalP"/>
    </source>
</evidence>
<proteinExistence type="predicted"/>
<dbReference type="Proteomes" id="UP001232992">
    <property type="component" value="Unassembled WGS sequence"/>
</dbReference>
<gene>
    <name evidence="3" type="ORF">PMH09_22110</name>
</gene>
<organism evidence="3 4">
    <name type="scientific">Roseofilum casamattae BLCC-M143</name>
    <dbReference type="NCBI Taxonomy" id="3022442"/>
    <lineage>
        <taxon>Bacteria</taxon>
        <taxon>Bacillati</taxon>
        <taxon>Cyanobacteriota</taxon>
        <taxon>Cyanophyceae</taxon>
        <taxon>Desertifilales</taxon>
        <taxon>Desertifilaceae</taxon>
        <taxon>Roseofilum</taxon>
        <taxon>Roseofilum casamattae</taxon>
    </lineage>
</organism>
<feature type="chain" id="PRO_5047531573" description="Secreted protein" evidence="2">
    <location>
        <begin position="21"/>
        <end position="89"/>
    </location>
</feature>
<name>A0ABT7C340_9CYAN</name>
<dbReference type="EMBL" id="JAQOSQ010000058">
    <property type="protein sequence ID" value="MDJ1185880.1"/>
    <property type="molecule type" value="Genomic_DNA"/>
</dbReference>
<keyword evidence="4" id="KW-1185">Reference proteome</keyword>
<feature type="signal peptide" evidence="2">
    <location>
        <begin position="1"/>
        <end position="20"/>
    </location>
</feature>
<protein>
    <recommendedName>
        <fullName evidence="5">Secreted protein</fullName>
    </recommendedName>
</protein>
<dbReference type="RefSeq" id="WP_283760515.1">
    <property type="nucleotide sequence ID" value="NZ_JAQOSQ010000058.1"/>
</dbReference>
<feature type="region of interest" description="Disordered" evidence="1">
    <location>
        <begin position="60"/>
        <end position="89"/>
    </location>
</feature>
<evidence type="ECO:0008006" key="5">
    <source>
        <dbReference type="Google" id="ProtNLM"/>
    </source>
</evidence>
<keyword evidence="2" id="KW-0732">Signal</keyword>